<reference evidence="3 4" key="1">
    <citation type="submission" date="2007-04" db="EMBL/GenBank/DDBJ databases">
        <authorList>
            <person name="Fulton L."/>
            <person name="Clifton S."/>
            <person name="Fulton B."/>
            <person name="Xu J."/>
            <person name="Minx P."/>
            <person name="Pepin K.H."/>
            <person name="Johnson M."/>
            <person name="Thiruvilangam P."/>
            <person name="Bhonagiri V."/>
            <person name="Nash W.E."/>
            <person name="Mardis E.R."/>
            <person name="Wilson R.K."/>
        </authorList>
    </citation>
    <scope>NUCLEOTIDE SEQUENCE [LARGE SCALE GENOMIC DNA]</scope>
    <source>
        <strain evidence="3 4">ATCC 29799</strain>
    </source>
</reference>
<feature type="region of interest" description="Disordered" evidence="1">
    <location>
        <begin position="98"/>
        <end position="187"/>
    </location>
</feature>
<feature type="compositionally biased region" description="Basic and acidic residues" evidence="1">
    <location>
        <begin position="170"/>
        <end position="187"/>
    </location>
</feature>
<evidence type="ECO:0000313" key="4">
    <source>
        <dbReference type="Proteomes" id="UP000003639"/>
    </source>
</evidence>
<sequence length="309" mass="35171">MAVFRVERTRNYTIMSNYHLRDKRISLKAKGLLSQMLSLPEDWDYTLPGLASINSEGKDAIRAAVAELERAGYIQRRQTVDKDGKFGNNEYIIREYPVSAQKPQEGPPSAFPSSGFPTTEEPVTDLTSADIPTQLNIEVRKKKKKQKTDLRIKESLPFPSAPSSSLGEGQETKGRNRRGRTDHAVTRSEMDAYRELIRENIRYDDFVREHPWDAGQLDEMVELMVEAVCSKREALRVAGNELPQAVVKSRLLKLDDGHIRFVFDCLNHNTTQVRNIKQYLLTTLYNAPVTMENHYAAQVNHDLYGQSSA</sequence>
<keyword evidence="4" id="KW-1185">Reference proteome</keyword>
<dbReference type="Pfam" id="PF19481">
    <property type="entry name" value="DUF6017"/>
    <property type="match status" value="1"/>
</dbReference>
<gene>
    <name evidence="3" type="ORF">BACCAP_01805</name>
</gene>
<feature type="domain" description="DUF6017" evidence="2">
    <location>
        <begin position="173"/>
        <end position="303"/>
    </location>
</feature>
<dbReference type="Proteomes" id="UP000003639">
    <property type="component" value="Unassembled WGS sequence"/>
</dbReference>
<reference evidence="3 4" key="2">
    <citation type="submission" date="2007-06" db="EMBL/GenBank/DDBJ databases">
        <title>Draft genome sequence of Pseudoflavonifractor capillosus ATCC 29799.</title>
        <authorList>
            <person name="Sudarsanam P."/>
            <person name="Ley R."/>
            <person name="Guruge J."/>
            <person name="Turnbaugh P.J."/>
            <person name="Mahowald M."/>
            <person name="Liep D."/>
            <person name="Gordon J."/>
        </authorList>
    </citation>
    <scope>NUCLEOTIDE SEQUENCE [LARGE SCALE GENOMIC DNA]</scope>
    <source>
        <strain evidence="3 4">ATCC 29799</strain>
    </source>
</reference>
<dbReference type="STRING" id="411467.BACCAP_01805"/>
<protein>
    <recommendedName>
        <fullName evidence="2">DUF6017 domain-containing protein</fullName>
    </recommendedName>
</protein>
<accession>A6NUC3</accession>
<proteinExistence type="predicted"/>
<dbReference type="eggNOG" id="COG3935">
    <property type="taxonomic scope" value="Bacteria"/>
</dbReference>
<evidence type="ECO:0000259" key="2">
    <source>
        <dbReference type="Pfam" id="PF19481"/>
    </source>
</evidence>
<feature type="compositionally biased region" description="Polar residues" evidence="1">
    <location>
        <begin position="125"/>
        <end position="136"/>
    </location>
</feature>
<dbReference type="InterPro" id="IPR046059">
    <property type="entry name" value="DUF6017"/>
</dbReference>
<name>A6NUC3_9FIRM</name>
<dbReference type="EMBL" id="AAXG02000011">
    <property type="protein sequence ID" value="EDN00470.1"/>
    <property type="molecule type" value="Genomic_DNA"/>
</dbReference>
<dbReference type="OrthoDB" id="9803733at2"/>
<dbReference type="RefSeq" id="WP_006572350.1">
    <property type="nucleotide sequence ID" value="NZ_AAXG02000011.1"/>
</dbReference>
<feature type="compositionally biased region" description="Low complexity" evidence="1">
    <location>
        <begin position="155"/>
        <end position="166"/>
    </location>
</feature>
<dbReference type="AlphaFoldDB" id="A6NUC3"/>
<comment type="caution">
    <text evidence="3">The sequence shown here is derived from an EMBL/GenBank/DDBJ whole genome shotgun (WGS) entry which is preliminary data.</text>
</comment>
<evidence type="ECO:0000313" key="3">
    <source>
        <dbReference type="EMBL" id="EDN00470.1"/>
    </source>
</evidence>
<evidence type="ECO:0000256" key="1">
    <source>
        <dbReference type="SAM" id="MobiDB-lite"/>
    </source>
</evidence>
<organism evidence="3 4">
    <name type="scientific">Pseudoflavonifractor capillosus ATCC 29799</name>
    <dbReference type="NCBI Taxonomy" id="411467"/>
    <lineage>
        <taxon>Bacteria</taxon>
        <taxon>Bacillati</taxon>
        <taxon>Bacillota</taxon>
        <taxon>Clostridia</taxon>
        <taxon>Eubacteriales</taxon>
        <taxon>Oscillospiraceae</taxon>
        <taxon>Pseudoflavonifractor</taxon>
    </lineage>
</organism>